<comment type="caution">
    <text evidence="7">The sequence shown here is derived from an EMBL/GenBank/DDBJ whole genome shotgun (WGS) entry which is preliminary data.</text>
</comment>
<evidence type="ECO:0000313" key="8">
    <source>
        <dbReference type="Proteomes" id="UP000772181"/>
    </source>
</evidence>
<feature type="domain" description="3-hydroxyacyl-CoA dehydrogenase NAD binding" evidence="6">
    <location>
        <begin position="5"/>
        <end position="204"/>
    </location>
</feature>
<dbReference type="InterPro" id="IPR006176">
    <property type="entry name" value="3-OHacyl-CoA_DH_NAD-bd"/>
</dbReference>
<dbReference type="InterPro" id="IPR006180">
    <property type="entry name" value="3-OHacyl-CoA_DH_CS"/>
</dbReference>
<evidence type="ECO:0000256" key="4">
    <source>
        <dbReference type="PIRSR" id="PIRSR000105-2"/>
    </source>
</evidence>
<feature type="binding site" evidence="4">
    <location>
        <position position="294"/>
    </location>
    <ligand>
        <name>NAD(+)</name>
        <dbReference type="ChEBI" id="CHEBI:57540"/>
    </ligand>
</feature>
<dbReference type="Gene3D" id="3.40.50.720">
    <property type="entry name" value="NAD(P)-binding Rossmann-like Domain"/>
    <property type="match status" value="1"/>
</dbReference>
<keyword evidence="2" id="KW-0560">Oxidoreductase</keyword>
<dbReference type="PROSITE" id="PS00067">
    <property type="entry name" value="3HCDH"/>
    <property type="match status" value="1"/>
</dbReference>
<feature type="binding site" evidence="4">
    <location>
        <position position="164"/>
    </location>
    <ligand>
        <name>NAD(+)</name>
        <dbReference type="ChEBI" id="CHEBI:57540"/>
    </ligand>
</feature>
<dbReference type="InterPro" id="IPR006108">
    <property type="entry name" value="3HC_DH_C"/>
</dbReference>
<dbReference type="SUPFAM" id="SSF51735">
    <property type="entry name" value="NAD(P)-binding Rossmann-fold domains"/>
    <property type="match status" value="1"/>
</dbReference>
<dbReference type="Proteomes" id="UP000772181">
    <property type="component" value="Unassembled WGS sequence"/>
</dbReference>
<feature type="binding site" evidence="4">
    <location>
        <position position="113"/>
    </location>
    <ligand>
        <name>NAD(+)</name>
        <dbReference type="ChEBI" id="CHEBI:57540"/>
    </ligand>
</feature>
<comment type="similarity">
    <text evidence="1">Belongs to the 3-hydroxyacyl-CoA dehydrogenase family.</text>
</comment>
<dbReference type="Pfam" id="PF00725">
    <property type="entry name" value="3HCDH"/>
    <property type="match status" value="1"/>
</dbReference>
<keyword evidence="4" id="KW-0520">NAD</keyword>
<dbReference type="AlphaFoldDB" id="A0A933LQA4"/>
<feature type="binding site" evidence="4">
    <location>
        <begin position="10"/>
        <end position="15"/>
    </location>
    <ligand>
        <name>NAD(+)</name>
        <dbReference type="ChEBI" id="CHEBI:57540"/>
    </ligand>
</feature>
<feature type="domain" description="3-hydroxyacyl-CoA dehydrogenase C-terminal" evidence="5">
    <location>
        <begin position="208"/>
        <end position="302"/>
    </location>
</feature>
<dbReference type="InterPro" id="IPR013328">
    <property type="entry name" value="6PGD_dom2"/>
</dbReference>
<dbReference type="InterPro" id="IPR008927">
    <property type="entry name" value="6-PGluconate_DH-like_C_sf"/>
</dbReference>
<feature type="binding site" evidence="4">
    <location>
        <position position="118"/>
    </location>
    <ligand>
        <name>NAD(+)</name>
        <dbReference type="ChEBI" id="CHEBI:57540"/>
    </ligand>
</feature>
<dbReference type="Pfam" id="PF02737">
    <property type="entry name" value="3HCDH_N"/>
    <property type="match status" value="1"/>
</dbReference>
<dbReference type="GO" id="GO:0008691">
    <property type="term" value="F:3-hydroxybutyryl-CoA dehydrogenase activity"/>
    <property type="evidence" value="ECO:0007669"/>
    <property type="project" value="TreeGrafter"/>
</dbReference>
<dbReference type="InterPro" id="IPR036291">
    <property type="entry name" value="NAD(P)-bd_dom_sf"/>
</dbReference>
<dbReference type="Gene3D" id="1.10.1040.10">
    <property type="entry name" value="N-(1-d-carboxylethyl)-l-norvaline Dehydrogenase, domain 2"/>
    <property type="match status" value="1"/>
</dbReference>
<evidence type="ECO:0000259" key="6">
    <source>
        <dbReference type="Pfam" id="PF02737"/>
    </source>
</evidence>
<gene>
    <name evidence="7" type="ORF">HY730_06320</name>
</gene>
<evidence type="ECO:0000256" key="3">
    <source>
        <dbReference type="PIRSR" id="PIRSR000105-1"/>
    </source>
</evidence>
<dbReference type="EMBL" id="JACQWF010000280">
    <property type="protein sequence ID" value="MBI4595978.1"/>
    <property type="molecule type" value="Genomic_DNA"/>
</dbReference>
<reference evidence="7" key="1">
    <citation type="submission" date="2020-07" db="EMBL/GenBank/DDBJ databases">
        <title>Huge and variable diversity of episymbiotic CPR bacteria and DPANN archaea in groundwater ecosystems.</title>
        <authorList>
            <person name="He C.Y."/>
            <person name="Keren R."/>
            <person name="Whittaker M."/>
            <person name="Farag I.F."/>
            <person name="Doudna J."/>
            <person name="Cate J.H.D."/>
            <person name="Banfield J.F."/>
        </authorList>
    </citation>
    <scope>NUCLEOTIDE SEQUENCE</scope>
    <source>
        <strain evidence="7">NC_groundwater_1482_Ag_S-0.65um_47_24</strain>
    </source>
</reference>
<dbReference type="PANTHER" id="PTHR48075">
    <property type="entry name" value="3-HYDROXYACYL-COA DEHYDROGENASE FAMILY PROTEIN"/>
    <property type="match status" value="1"/>
</dbReference>
<evidence type="ECO:0000259" key="5">
    <source>
        <dbReference type="Pfam" id="PF00725"/>
    </source>
</evidence>
<feature type="binding site" evidence="4">
    <location>
        <position position="42"/>
    </location>
    <ligand>
        <name>NAD(+)</name>
        <dbReference type="ChEBI" id="CHEBI:57540"/>
    </ligand>
</feature>
<dbReference type="SUPFAM" id="SSF48179">
    <property type="entry name" value="6-phosphogluconate dehydrogenase C-terminal domain-like"/>
    <property type="match status" value="1"/>
</dbReference>
<dbReference type="InterPro" id="IPR022694">
    <property type="entry name" value="3-OHacyl-CoA_DH"/>
</dbReference>
<evidence type="ECO:0000313" key="7">
    <source>
        <dbReference type="EMBL" id="MBI4595978.1"/>
    </source>
</evidence>
<evidence type="ECO:0000256" key="1">
    <source>
        <dbReference type="ARBA" id="ARBA00009463"/>
    </source>
</evidence>
<dbReference type="PANTHER" id="PTHR48075:SF5">
    <property type="entry name" value="3-HYDROXYBUTYRYL-COA DEHYDROGENASE"/>
    <property type="match status" value="1"/>
</dbReference>
<accession>A0A933LQA4</accession>
<proteinExistence type="inferred from homology"/>
<dbReference type="GO" id="GO:0006635">
    <property type="term" value="P:fatty acid beta-oxidation"/>
    <property type="evidence" value="ECO:0007669"/>
    <property type="project" value="TreeGrafter"/>
</dbReference>
<sequence length="305" mass="34063">MEIKKVLLVGGGTMGVQIATTLARHGFETWLLPYRSYLNYLDKEKKGGLDTLAKSDEFLEATFGTIKKIIQQWAEKGRLSSLEADQMLSRIIGTINLKDAIRDVDLVIESIPEDLETKKEFFRKFDALVPEKTVLATNTSALSINEMAAVTKRPHRFLGLHFINPAPVNRHFEVVKGLDTSPEIIEMGLNFARKIDKVPVLCTDNAAFVINRVLFAMTHEAILTLMDGVASAEEIDKALVLGANHPIGPLALADYVGLDLMLKLFESLHREMGERYRPPLMLKQLVRAGHLGRKTGSGFFVYNKN</sequence>
<dbReference type="PIRSF" id="PIRSF000105">
    <property type="entry name" value="HCDH"/>
    <property type="match status" value="1"/>
</dbReference>
<dbReference type="GO" id="GO:0070403">
    <property type="term" value="F:NAD+ binding"/>
    <property type="evidence" value="ECO:0007669"/>
    <property type="project" value="InterPro"/>
</dbReference>
<feature type="site" description="Important for catalytic activity" evidence="3">
    <location>
        <position position="161"/>
    </location>
</feature>
<name>A0A933LQA4_UNCTE</name>
<evidence type="ECO:0000256" key="2">
    <source>
        <dbReference type="ARBA" id="ARBA00023002"/>
    </source>
</evidence>
<feature type="binding site" evidence="4">
    <location>
        <position position="140"/>
    </location>
    <ligand>
        <name>NAD(+)</name>
        <dbReference type="ChEBI" id="CHEBI:57540"/>
    </ligand>
</feature>
<protein>
    <submittedName>
        <fullName evidence="7">3-hydroxybutyryl-CoA dehydrogenase</fullName>
    </submittedName>
</protein>
<organism evidence="7 8">
    <name type="scientific">Tectimicrobiota bacterium</name>
    <dbReference type="NCBI Taxonomy" id="2528274"/>
    <lineage>
        <taxon>Bacteria</taxon>
        <taxon>Pseudomonadati</taxon>
        <taxon>Nitrospinota/Tectimicrobiota group</taxon>
        <taxon>Candidatus Tectimicrobiota</taxon>
    </lineage>
</organism>